<evidence type="ECO:0000313" key="9">
    <source>
        <dbReference type="Proteomes" id="UP000065504"/>
    </source>
</evidence>
<dbReference type="EMBL" id="MEAU01000040">
    <property type="protein sequence ID" value="OJA43258.1"/>
    <property type="molecule type" value="Genomic_DNA"/>
</dbReference>
<evidence type="ECO:0000313" key="7">
    <source>
        <dbReference type="Proteomes" id="UP000060630"/>
    </source>
</evidence>
<feature type="transmembrane region" description="Helical" evidence="1">
    <location>
        <begin position="49"/>
        <end position="78"/>
    </location>
</feature>
<keyword evidence="1" id="KW-0472">Membrane</keyword>
<protein>
    <recommendedName>
        <fullName evidence="12">Colicin V synthesis protein</fullName>
    </recommendedName>
</protein>
<evidence type="ECO:0000313" key="3">
    <source>
        <dbReference type="EMBL" id="KWA74124.1"/>
    </source>
</evidence>
<dbReference type="Proteomes" id="UP000070119">
    <property type="component" value="Unassembled WGS sequence"/>
</dbReference>
<proteinExistence type="predicted"/>
<feature type="transmembrane region" description="Helical" evidence="1">
    <location>
        <begin position="12"/>
        <end position="37"/>
    </location>
</feature>
<organism evidence="4 9">
    <name type="scientific">Burkholderia ubonensis</name>
    <dbReference type="NCBI Taxonomy" id="101571"/>
    <lineage>
        <taxon>Bacteria</taxon>
        <taxon>Pseudomonadati</taxon>
        <taxon>Pseudomonadota</taxon>
        <taxon>Betaproteobacteria</taxon>
        <taxon>Burkholderiales</taxon>
        <taxon>Burkholderiaceae</taxon>
        <taxon>Burkholderia</taxon>
        <taxon>Burkholderia cepacia complex</taxon>
    </lineage>
</organism>
<evidence type="ECO:0000313" key="4">
    <source>
        <dbReference type="EMBL" id="KWK78856.1"/>
    </source>
</evidence>
<name>A0A104JWA2_9BURK</name>
<evidence type="ECO:0000256" key="1">
    <source>
        <dbReference type="SAM" id="Phobius"/>
    </source>
</evidence>
<evidence type="ECO:0000313" key="8">
    <source>
        <dbReference type="Proteomes" id="UP000061665"/>
    </source>
</evidence>
<sequence>MRELTTMELDHVAGAGFWSSIGASFLGALTGFSTGFFKGGVTGGSTGGIVGAGIISAGVGAIAGAIVGLVGGAIYGLMNDWAPTASWFNENMNSLLDPTYPALK</sequence>
<dbReference type="Proteomes" id="UP000060630">
    <property type="component" value="Unassembled WGS sequence"/>
</dbReference>
<dbReference type="EMBL" id="LPHD01000186">
    <property type="protein sequence ID" value="KWA74124.1"/>
    <property type="molecule type" value="Genomic_DNA"/>
</dbReference>
<accession>A0A104JWA2</accession>
<evidence type="ECO:0000313" key="5">
    <source>
        <dbReference type="EMBL" id="KWZ58163.1"/>
    </source>
</evidence>
<dbReference type="EMBL" id="LNJU01000004">
    <property type="protein sequence ID" value="KWZ58163.1"/>
    <property type="molecule type" value="Genomic_DNA"/>
</dbReference>
<evidence type="ECO:0000313" key="2">
    <source>
        <dbReference type="EMBL" id="KVM36518.1"/>
    </source>
</evidence>
<gene>
    <name evidence="6" type="ORF">BGV66_24760</name>
    <name evidence="2" type="ORF">WJ53_31155</name>
    <name evidence="5" type="ORF">WK57_22370</name>
    <name evidence="3" type="ORF">WL29_02795</name>
    <name evidence="4" type="ORF">WM16_00295</name>
</gene>
<dbReference type="Proteomes" id="UP000183667">
    <property type="component" value="Unassembled WGS sequence"/>
</dbReference>
<evidence type="ECO:0008006" key="12">
    <source>
        <dbReference type="Google" id="ProtNLM"/>
    </source>
</evidence>
<dbReference type="Proteomes" id="UP000065504">
    <property type="component" value="Unassembled WGS sequence"/>
</dbReference>
<evidence type="ECO:0000313" key="11">
    <source>
        <dbReference type="Proteomes" id="UP000183667"/>
    </source>
</evidence>
<dbReference type="Proteomes" id="UP000061665">
    <property type="component" value="Unassembled WGS sequence"/>
</dbReference>
<comment type="caution">
    <text evidence="4">The sequence shown here is derived from an EMBL/GenBank/DDBJ whole genome shotgun (WGS) entry which is preliminary data.</text>
</comment>
<dbReference type="AlphaFoldDB" id="A0A104JWA2"/>
<dbReference type="EMBL" id="LPLU01000052">
    <property type="protein sequence ID" value="KWK78856.1"/>
    <property type="molecule type" value="Genomic_DNA"/>
</dbReference>
<reference evidence="6" key="4">
    <citation type="submission" date="2016-08" db="EMBL/GenBank/DDBJ databases">
        <authorList>
            <person name="Price E.P."/>
            <person name="Currie B.J."/>
            <person name="Wagner D.M."/>
        </authorList>
    </citation>
    <scope>NUCLEOTIDE SEQUENCE</scope>
    <source>
        <strain evidence="6">MSMB0103</strain>
    </source>
</reference>
<keyword evidence="1" id="KW-1133">Transmembrane helix</keyword>
<evidence type="ECO:0000313" key="10">
    <source>
        <dbReference type="Proteomes" id="UP000070119"/>
    </source>
</evidence>
<reference evidence="5 10" key="2">
    <citation type="submission" date="2015-11" db="EMBL/GenBank/DDBJ databases">
        <authorList>
            <person name="Sahl J."/>
            <person name="Wagner D."/>
            <person name="Keim P."/>
        </authorList>
    </citation>
    <scope>NUCLEOTIDE SEQUENCE [LARGE SCALE GENOMIC DNA]</scope>
    <source>
        <strain evidence="5 10">MSMB1157</strain>
    </source>
</reference>
<keyword evidence="1" id="KW-0812">Transmembrane</keyword>
<dbReference type="EMBL" id="LOZE01000032">
    <property type="protein sequence ID" value="KVM36518.1"/>
    <property type="molecule type" value="Genomic_DNA"/>
</dbReference>
<reference evidence="11" key="3">
    <citation type="submission" date="2016-08" db="EMBL/GenBank/DDBJ databases">
        <title>Population biology and virulence potential of Burkholderia ubonensis.</title>
        <authorList>
            <person name="Price E.P."/>
            <person name="Currie B.J."/>
            <person name="Wagner D.M."/>
        </authorList>
    </citation>
    <scope>NUCLEOTIDE SEQUENCE [LARGE SCALE GENOMIC DNA]</scope>
    <source>
        <strain evidence="11">MSMB0103</strain>
    </source>
</reference>
<reference evidence="7 8" key="1">
    <citation type="submission" date="2015-11" db="EMBL/GenBank/DDBJ databases">
        <title>Expanding the genomic diversity of Burkholderia species for the development of highly accurate diagnostics.</title>
        <authorList>
            <person name="Sahl J."/>
            <person name="Keim P."/>
            <person name="Wagner D."/>
        </authorList>
    </citation>
    <scope>NUCLEOTIDE SEQUENCE [LARGE SCALE GENOMIC DNA]</scope>
    <source>
        <strain evidence="2 8">MSMB2058</strain>
        <strain evidence="3 7">MSMB2087WGS</strain>
        <strain evidence="4 9">MSMB782WGS</strain>
    </source>
</reference>
<dbReference type="RefSeq" id="WP_042585596.1">
    <property type="nucleotide sequence ID" value="NZ_LNJU01000004.1"/>
</dbReference>
<evidence type="ECO:0000313" key="6">
    <source>
        <dbReference type="EMBL" id="OJA43258.1"/>
    </source>
</evidence>